<organism evidence="1 2">
    <name type="scientific">Scrofimicrobium canadense</name>
    <dbReference type="NCBI Taxonomy" id="2652290"/>
    <lineage>
        <taxon>Bacteria</taxon>
        <taxon>Bacillati</taxon>
        <taxon>Actinomycetota</taxon>
        <taxon>Actinomycetes</taxon>
        <taxon>Actinomycetales</taxon>
        <taxon>Actinomycetaceae</taxon>
        <taxon>Scrofimicrobium</taxon>
    </lineage>
</organism>
<dbReference type="RefSeq" id="WP_154542645.1">
    <property type="nucleotide sequence ID" value="NZ_VULO01000001.1"/>
</dbReference>
<evidence type="ECO:0000313" key="1">
    <source>
        <dbReference type="EMBL" id="MSS83314.1"/>
    </source>
</evidence>
<reference evidence="1 2" key="1">
    <citation type="submission" date="2019-08" db="EMBL/GenBank/DDBJ databases">
        <title>In-depth cultivation of the pig gut microbiome towards novel bacterial diversity and tailored functional studies.</title>
        <authorList>
            <person name="Wylensek D."/>
            <person name="Hitch T.C.A."/>
            <person name="Clavel T."/>
        </authorList>
    </citation>
    <scope>NUCLEOTIDE SEQUENCE [LARGE SCALE GENOMIC DNA]</scope>
    <source>
        <strain evidence="1 2">WB03_NA08</strain>
    </source>
</reference>
<keyword evidence="1" id="KW-0418">Kinase</keyword>
<dbReference type="GO" id="GO:0016301">
    <property type="term" value="F:kinase activity"/>
    <property type="evidence" value="ECO:0007669"/>
    <property type="project" value="UniProtKB-KW"/>
</dbReference>
<evidence type="ECO:0000313" key="2">
    <source>
        <dbReference type="Proteomes" id="UP000470875"/>
    </source>
</evidence>
<gene>
    <name evidence="1" type="ORF">FYJ24_00740</name>
</gene>
<comment type="caution">
    <text evidence="1">The sequence shown here is derived from an EMBL/GenBank/DDBJ whole genome shotgun (WGS) entry which is preliminary data.</text>
</comment>
<dbReference type="EMBL" id="VULO01000001">
    <property type="protein sequence ID" value="MSS83314.1"/>
    <property type="molecule type" value="Genomic_DNA"/>
</dbReference>
<sequence>MHQENSLAPIDIHRLGALLRTRGRNYVSKTDLTLCVEADNAFYFCSVENPHVLQISTQWRGIALCDEDFQSLRQSVRTCNSTCAFPKAYMVPVPPHGRYTVGAECNTLISRGLSEAQFFGFVERSLESLNAFLTVVERRLPHLVTWKAAV</sequence>
<accession>A0A6N7VNM7</accession>
<dbReference type="AlphaFoldDB" id="A0A6N7VNM7"/>
<dbReference type="Proteomes" id="UP000470875">
    <property type="component" value="Unassembled WGS sequence"/>
</dbReference>
<proteinExistence type="predicted"/>
<keyword evidence="1" id="KW-0808">Transferase</keyword>
<keyword evidence="2" id="KW-1185">Reference proteome</keyword>
<name>A0A6N7VNM7_9ACTO</name>
<protein>
    <submittedName>
        <fullName evidence="1">Histidine kinase</fullName>
    </submittedName>
</protein>